<dbReference type="EMBL" id="FOKK01000005">
    <property type="protein sequence ID" value="SFB16112.1"/>
    <property type="molecule type" value="Genomic_DNA"/>
</dbReference>
<protein>
    <submittedName>
        <fullName evidence="1">Uncharacterized protein</fullName>
    </submittedName>
</protein>
<proteinExistence type="predicted"/>
<gene>
    <name evidence="1" type="ORF">SAMN04489723_10522</name>
</gene>
<sequence length="78" mass="9106">MDRDQECELKKTEDIRKNMRYKGSNCRLLIILLSSKYARHSIICTIMWVDALHILPAMSPIMGIKKAGKNIKYDLQRP</sequence>
<dbReference type="AlphaFoldDB" id="A0A1I0YSD1"/>
<keyword evidence="2" id="KW-1185">Reference proteome</keyword>
<name>A0A1I0YSD1_9BACT</name>
<organism evidence="1 2">
    <name type="scientific">Algoriphagus aquimarinus</name>
    <dbReference type="NCBI Taxonomy" id="237018"/>
    <lineage>
        <taxon>Bacteria</taxon>
        <taxon>Pseudomonadati</taxon>
        <taxon>Bacteroidota</taxon>
        <taxon>Cytophagia</taxon>
        <taxon>Cytophagales</taxon>
        <taxon>Cyclobacteriaceae</taxon>
        <taxon>Algoriphagus</taxon>
    </lineage>
</organism>
<dbReference type="Proteomes" id="UP000198790">
    <property type="component" value="Unassembled WGS sequence"/>
</dbReference>
<accession>A0A1I0YSD1</accession>
<reference evidence="1 2" key="1">
    <citation type="submission" date="2016-10" db="EMBL/GenBank/DDBJ databases">
        <authorList>
            <person name="de Groot N.N."/>
        </authorList>
    </citation>
    <scope>NUCLEOTIDE SEQUENCE [LARGE SCALE GENOMIC DNA]</scope>
    <source>
        <strain evidence="1 2">DSM 23399</strain>
    </source>
</reference>
<evidence type="ECO:0000313" key="2">
    <source>
        <dbReference type="Proteomes" id="UP000198790"/>
    </source>
</evidence>
<evidence type="ECO:0000313" key="1">
    <source>
        <dbReference type="EMBL" id="SFB16112.1"/>
    </source>
</evidence>